<organism evidence="2 3">
    <name type="scientific">Azospirillum oryzae</name>
    <dbReference type="NCBI Taxonomy" id="286727"/>
    <lineage>
        <taxon>Bacteria</taxon>
        <taxon>Pseudomonadati</taxon>
        <taxon>Pseudomonadota</taxon>
        <taxon>Alphaproteobacteria</taxon>
        <taxon>Rhodospirillales</taxon>
        <taxon>Azospirillaceae</taxon>
        <taxon>Azospirillum</taxon>
    </lineage>
</organism>
<dbReference type="OrthoDB" id="9800945at2"/>
<evidence type="ECO:0000313" key="3">
    <source>
        <dbReference type="Proteomes" id="UP000192936"/>
    </source>
</evidence>
<dbReference type="RefSeq" id="WP_085086328.1">
    <property type="nucleotide sequence ID" value="NZ_FXAK01000005.1"/>
</dbReference>
<proteinExistence type="predicted"/>
<dbReference type="AlphaFoldDB" id="A0A1X7FGK5"/>
<protein>
    <recommendedName>
        <fullName evidence="1">N-acetyltransferase domain-containing protein</fullName>
    </recommendedName>
</protein>
<dbReference type="Proteomes" id="UP000192936">
    <property type="component" value="Unassembled WGS sequence"/>
</dbReference>
<dbReference type="InterPro" id="IPR045057">
    <property type="entry name" value="Gcn5-rel_NAT"/>
</dbReference>
<dbReference type="InterPro" id="IPR031165">
    <property type="entry name" value="GNAT_YJDJ"/>
</dbReference>
<dbReference type="STRING" id="286727.SAMN02982917_2852"/>
<feature type="domain" description="N-acetyltransferase" evidence="1">
    <location>
        <begin position="8"/>
        <end position="93"/>
    </location>
</feature>
<evidence type="ECO:0000259" key="1">
    <source>
        <dbReference type="PROSITE" id="PS51729"/>
    </source>
</evidence>
<evidence type="ECO:0000313" key="2">
    <source>
        <dbReference type="EMBL" id="SMF51774.1"/>
    </source>
</evidence>
<reference evidence="2 3" key="1">
    <citation type="submission" date="2017-04" db="EMBL/GenBank/DDBJ databases">
        <authorList>
            <person name="Afonso C.L."/>
            <person name="Miller P.J."/>
            <person name="Scott M.A."/>
            <person name="Spackman E."/>
            <person name="Goraichik I."/>
            <person name="Dimitrov K.M."/>
            <person name="Suarez D.L."/>
            <person name="Swayne D.E."/>
        </authorList>
    </citation>
    <scope>NUCLEOTIDE SEQUENCE [LARGE SCALE GENOMIC DNA]</scope>
    <source>
        <strain evidence="2 3">A2P</strain>
    </source>
</reference>
<dbReference type="Gene3D" id="3.40.630.30">
    <property type="match status" value="1"/>
</dbReference>
<dbReference type="Pfam" id="PF14542">
    <property type="entry name" value="Acetyltransf_CG"/>
    <property type="match status" value="1"/>
</dbReference>
<dbReference type="EMBL" id="FXAK01000005">
    <property type="protein sequence ID" value="SMF51774.1"/>
    <property type="molecule type" value="Genomic_DNA"/>
</dbReference>
<name>A0A1X7FGK5_9PROT</name>
<dbReference type="InterPro" id="IPR016181">
    <property type="entry name" value="Acyl_CoA_acyltransferase"/>
</dbReference>
<dbReference type="PANTHER" id="PTHR31435:SF10">
    <property type="entry name" value="BSR4717 PROTEIN"/>
    <property type="match status" value="1"/>
</dbReference>
<accession>A0A1X7FGK5</accession>
<gene>
    <name evidence="2" type="ORF">SAMN02982917_2852</name>
</gene>
<dbReference type="PANTHER" id="PTHR31435">
    <property type="entry name" value="PROTEIN NATD1"/>
    <property type="match status" value="1"/>
</dbReference>
<sequence length="93" mass="10302">MSLQDKVRNNEERSRYELTVADSTAFVTYDMREGKIALTHTEVPGEMSGQGVGSALAKGALDDIRAKGLKVIPLCTFIEAYIKRHPEYQDLVG</sequence>
<dbReference type="SUPFAM" id="SSF55729">
    <property type="entry name" value="Acyl-CoA N-acyltransferases (Nat)"/>
    <property type="match status" value="1"/>
</dbReference>
<dbReference type="PROSITE" id="PS51729">
    <property type="entry name" value="GNAT_YJDJ"/>
    <property type="match status" value="1"/>
</dbReference>